<sequence>MGVFDIKKRKISISQPEHSKHKLYLQRISNRVTRLFWWRKSWSLVLTIIFVSFFGISFWHVSQANLSWNYEQQSEFQKIRAYTLARYSQLPVKQVDPKTEEIRTFLAERKSPLVEYAGEIARMDNWKLILGIAQAESNLCKKTDKNNCWGIGPGKPFVYDDIKSSLYHADYLIEKYGEQGMTQPETMVRTYVGYHNPTWIEAIQDVFYDLEVRGL</sequence>
<keyword evidence="1" id="KW-1133">Transmembrane helix</keyword>
<keyword evidence="1" id="KW-0472">Membrane</keyword>
<accession>A0A2H0VGX9</accession>
<evidence type="ECO:0000313" key="2">
    <source>
        <dbReference type="EMBL" id="PIR97550.1"/>
    </source>
</evidence>
<dbReference type="EMBL" id="PFAJ01000009">
    <property type="protein sequence ID" value="PIR97550.1"/>
    <property type="molecule type" value="Genomic_DNA"/>
</dbReference>
<evidence type="ECO:0000313" key="3">
    <source>
        <dbReference type="Proteomes" id="UP000230557"/>
    </source>
</evidence>
<organism evidence="2 3">
    <name type="scientific">Candidatus Doudnabacteria bacterium CG10_big_fil_rev_8_21_14_0_10_41_10</name>
    <dbReference type="NCBI Taxonomy" id="1974551"/>
    <lineage>
        <taxon>Bacteria</taxon>
        <taxon>Candidatus Doudnaibacteriota</taxon>
    </lineage>
</organism>
<keyword evidence="1" id="KW-0812">Transmembrane</keyword>
<gene>
    <name evidence="2" type="ORF">COT91_00790</name>
</gene>
<dbReference type="Proteomes" id="UP000230557">
    <property type="component" value="Unassembled WGS sequence"/>
</dbReference>
<dbReference type="AlphaFoldDB" id="A0A2H0VGX9"/>
<protein>
    <submittedName>
        <fullName evidence="2">Uncharacterized protein</fullName>
    </submittedName>
</protein>
<comment type="caution">
    <text evidence="2">The sequence shown here is derived from an EMBL/GenBank/DDBJ whole genome shotgun (WGS) entry which is preliminary data.</text>
</comment>
<feature type="transmembrane region" description="Helical" evidence="1">
    <location>
        <begin position="41"/>
        <end position="61"/>
    </location>
</feature>
<evidence type="ECO:0000256" key="1">
    <source>
        <dbReference type="SAM" id="Phobius"/>
    </source>
</evidence>
<reference evidence="3" key="1">
    <citation type="submission" date="2017-09" db="EMBL/GenBank/DDBJ databases">
        <title>Depth-based differentiation of microbial function through sediment-hosted aquifers and enrichment of novel symbionts in the deep terrestrial subsurface.</title>
        <authorList>
            <person name="Probst A.J."/>
            <person name="Ladd B."/>
            <person name="Jarett J.K."/>
            <person name="Geller-Mcgrath D.E."/>
            <person name="Sieber C.M.K."/>
            <person name="Emerson J.B."/>
            <person name="Anantharaman K."/>
            <person name="Thomas B.C."/>
            <person name="Malmstrom R."/>
            <person name="Stieglmeier M."/>
            <person name="Klingl A."/>
            <person name="Woyke T."/>
            <person name="Ryan C.M."/>
            <person name="Banfield J.F."/>
        </authorList>
    </citation>
    <scope>NUCLEOTIDE SEQUENCE [LARGE SCALE GENOMIC DNA]</scope>
</reference>
<proteinExistence type="predicted"/>
<name>A0A2H0VGX9_9BACT</name>